<accession>H6MZW1</accession>
<gene>
    <name evidence="3" type="ordered locus">GPOL_c21800</name>
</gene>
<reference evidence="3 4" key="1">
    <citation type="journal article" date="2012" name="Appl. Environ. Microbiol.">
        <title>Involvement of two latex-clearing proteins during rubber degradation and insights into the subsequent degradation pathway revealed by the genome sequence of Gordonia polyisoprenivorans strain VH2.</title>
        <authorList>
            <person name="Hiessl S."/>
            <person name="Schuldes J."/>
            <person name="Thurmer A."/>
            <person name="Halbsguth T."/>
            <person name="Broker D."/>
            <person name="Angelov A."/>
            <person name="Liebl W."/>
            <person name="Daniel R."/>
            <person name="Steinbuchel A."/>
        </authorList>
    </citation>
    <scope>NUCLEOTIDE SEQUENCE [LARGE SCALE GENOMIC DNA]</scope>
    <source>
        <strain evidence="4">DSM 44266 / VH2</strain>
    </source>
</reference>
<sequence>MESLETTGEFWSPDNTAKRVPGTLTWEPGSRARLKLNHRVIDETNEPVEITETGGLHISHRGDPASIVQDGVPRVLLGDTEVGDVTCVDSYLQHLPKNLFDFETPPLQQVWDPYTLIVGAHLPAGNASKFDAVRFILDSPGWWAQLPNAGSAMSDAGEVVCERTDDKLMWLEFRPSSALSLRVTERAVQSVMTLMKLAVDVDLVPLCVQVRETGQSAWLDVKTRDQDPSKSSWPDPHNLLPPSSVTLERIAGWLASEESMDGLAAAVANPVEKQAMQVQGLVACSLIEGVHKRIVGGKKDYIDRVRDLHAIAQRIAPVITDPVPKWDEVVRNVRNDLAHHNTGRPFEEHFYNWMIAESSAIWVLRLCLLSHAGFTDQEIADALSDHQRYEFYRENLKMHVKERDAELAALSSGSP</sequence>
<feature type="domain" description="ApeA N-terminal" evidence="2">
    <location>
        <begin position="5"/>
        <end position="158"/>
    </location>
</feature>
<dbReference type="GeneID" id="90159228"/>
<dbReference type="InterPro" id="IPR041223">
    <property type="entry name" value="ApeA_NTD"/>
</dbReference>
<dbReference type="KEGG" id="gpo:GPOL_c21800"/>
<evidence type="ECO:0000313" key="4">
    <source>
        <dbReference type="Proteomes" id="UP000009154"/>
    </source>
</evidence>
<dbReference type="HOGENOM" id="CLU_606735_0_0_11"/>
<dbReference type="eggNOG" id="ENOG5031Q7G">
    <property type="taxonomic scope" value="Bacteria"/>
</dbReference>
<keyword evidence="4" id="KW-1185">Reference proteome</keyword>
<dbReference type="Proteomes" id="UP000009154">
    <property type="component" value="Chromosome"/>
</dbReference>
<feature type="region of interest" description="Disordered" evidence="1">
    <location>
        <begin position="221"/>
        <end position="240"/>
    </location>
</feature>
<evidence type="ECO:0000256" key="1">
    <source>
        <dbReference type="SAM" id="MobiDB-lite"/>
    </source>
</evidence>
<evidence type="ECO:0000259" key="2">
    <source>
        <dbReference type="Pfam" id="PF18862"/>
    </source>
</evidence>
<name>H6MZW1_GORPV</name>
<evidence type="ECO:0000313" key="3">
    <source>
        <dbReference type="EMBL" id="AFA73212.1"/>
    </source>
</evidence>
<dbReference type="AlphaFoldDB" id="H6MZW1"/>
<dbReference type="EMBL" id="CP003119">
    <property type="protein sequence ID" value="AFA73212.1"/>
    <property type="molecule type" value="Genomic_DNA"/>
</dbReference>
<dbReference type="Pfam" id="PF18862">
    <property type="entry name" value="ApeA_NTD1"/>
    <property type="match status" value="1"/>
</dbReference>
<protein>
    <recommendedName>
        <fullName evidence="2">ApeA N-terminal domain-containing protein</fullName>
    </recommendedName>
</protein>
<dbReference type="RefSeq" id="WP_014359867.1">
    <property type="nucleotide sequence ID" value="NC_016906.1"/>
</dbReference>
<proteinExistence type="predicted"/>
<organism evidence="3 4">
    <name type="scientific">Gordonia polyisoprenivorans (strain DSM 44266 / VH2)</name>
    <dbReference type="NCBI Taxonomy" id="1112204"/>
    <lineage>
        <taxon>Bacteria</taxon>
        <taxon>Bacillati</taxon>
        <taxon>Actinomycetota</taxon>
        <taxon>Actinomycetes</taxon>
        <taxon>Mycobacteriales</taxon>
        <taxon>Gordoniaceae</taxon>
        <taxon>Gordonia</taxon>
    </lineage>
</organism>